<keyword evidence="6" id="KW-0255">Endonuclease</keyword>
<dbReference type="Proteomes" id="UP000677675">
    <property type="component" value="Genome"/>
</dbReference>
<dbReference type="InterPro" id="IPR002214">
    <property type="entry name" value="Hanta_nucleocap"/>
</dbReference>
<keyword evidence="10" id="KW-0694">RNA-binding</keyword>
<comment type="subcellular location">
    <subcellularLocation>
        <location evidence="16">Host Golgi apparatus</location>
        <location evidence="16">Host cis-Golgi network</location>
    </subcellularLocation>
    <subcellularLocation>
        <location evidence="2">Host cytoplasm</location>
        <location evidence="2">Host perinuclear region</location>
    </subcellularLocation>
    <subcellularLocation>
        <location evidence="1">Virion</location>
    </subcellularLocation>
</comment>
<dbReference type="Gene3D" id="1.20.58.90">
    <property type="match status" value="1"/>
</dbReference>
<dbReference type="Pfam" id="PF00846">
    <property type="entry name" value="Hanta_nucleocap"/>
    <property type="match status" value="1"/>
</dbReference>
<accession>A0A5Q5APZ9</accession>
<dbReference type="GeneID" id="65247057"/>
<keyword evidence="7" id="KW-0378">Hydrolase</keyword>
<name>A0A5Q5APZ9_9VIRU</name>
<evidence type="ECO:0000256" key="17">
    <source>
        <dbReference type="SAM" id="Coils"/>
    </source>
</evidence>
<keyword evidence="13" id="KW-0143">Chaperone</keyword>
<dbReference type="GO" id="GO:0044177">
    <property type="term" value="C:host cell Golgi apparatus"/>
    <property type="evidence" value="ECO:0007669"/>
    <property type="project" value="UniProtKB-SubCell"/>
</dbReference>
<keyword evidence="8" id="KW-1040">Host Golgi apparatus</keyword>
<keyword evidence="12 18" id="KW-0543">Viral nucleoprotein</keyword>
<evidence type="ECO:0000256" key="13">
    <source>
        <dbReference type="ARBA" id="ARBA00023186"/>
    </source>
</evidence>
<sequence length="429" mass="48528">MASLKELEAEQNKIERELAIAQAKMVDAKTKIQEMEKPDDLDLKVFNERADNVANLKQRLEETRRVIAEQIKRDSTVKPQRKAHDLDEDEHLNERSSLRYGNVVDLNDTDIDEPSGSSADWLKIVLYLLTFPIVIVLKALYMLTTRGRQTVKENKGNRIRFRDDSSFTEKNGVKTPRHLYVSLPTGQSSMKADEITPGRYKTAVCGLYAAEAKARKLVSPVMGVIGFNYLAEKWDELASAFMLEVCPFIDAGPTTKAPEVTNAAYFARRKEVLRESRSSEICQLYEAAKVAGCKLVKDIMEPHAPWVFACAPDRCPPTALYVAGMAELGAFFSILQDMRNTIMASKLVGTAEEKLKRKSSFYQSYLRRTQSMGIQLDQRIIVLFMITWGKAMTDHFHLGDDMDSDLRKACQALIDEKVKQISNQDALKL</sequence>
<dbReference type="KEGG" id="vg:65247057"/>
<keyword evidence="9" id="KW-0946">Virion</keyword>
<evidence type="ECO:0000256" key="1">
    <source>
        <dbReference type="ARBA" id="ARBA00004328"/>
    </source>
</evidence>
<evidence type="ECO:0000256" key="3">
    <source>
        <dbReference type="ARBA" id="ARBA00007687"/>
    </source>
</evidence>
<protein>
    <recommendedName>
        <fullName evidence="4">Nucleoprotein</fullName>
    </recommendedName>
    <alternativeName>
        <fullName evidence="15">Nucleocapsid protein</fullName>
    </alternativeName>
</protein>
<dbReference type="GO" id="GO:0019013">
    <property type="term" value="C:viral nucleocapsid"/>
    <property type="evidence" value="ECO:0007669"/>
    <property type="project" value="UniProtKB-KW"/>
</dbReference>
<feature type="coiled-coil region" evidence="17">
    <location>
        <begin position="4"/>
        <end position="73"/>
    </location>
</feature>
<reference evidence="18 19" key="1">
    <citation type="submission" date="2018-11" db="EMBL/GenBank/DDBJ databases">
        <title>A novel bat-borne hantavirus supports the hypothesis for co-divergent evolution.</title>
        <authorList>
            <person name="Smith C.S."/>
            <person name="Gordon A."/>
            <person name="Agnihotri K."/>
            <person name="Underwood D."/>
            <person name="Pyne M."/>
            <person name="Jane O.E."/>
        </authorList>
    </citation>
    <scope>NUCLEOTIDE SEQUENCE [LARGE SCALE GENOMIC DNA]</scope>
    <source>
        <strain evidence="18">P17-14855</strain>
    </source>
</reference>
<organism evidence="18 19">
    <name type="scientific">Orthohantavirus robinaense</name>
    <dbReference type="NCBI Taxonomy" id="3052494"/>
    <lineage>
        <taxon>Viruses</taxon>
        <taxon>Riboviria</taxon>
        <taxon>Orthornavirae</taxon>
        <taxon>Negarnaviricota</taxon>
        <taxon>Polyploviricotina</taxon>
        <taxon>Bunyaviricetes</taxon>
        <taxon>Elliovirales</taxon>
        <taxon>Hantaviridae</taxon>
        <taxon>Mammantavirinae</taxon>
        <taxon>Mobatvirus</taxon>
        <taxon>Mobatvirus robinaense</taxon>
    </lineage>
</organism>
<dbReference type="RefSeq" id="YP_010088055.1">
    <property type="nucleotide sequence ID" value="NC_055633.1"/>
</dbReference>
<keyword evidence="19" id="KW-1185">Reference proteome</keyword>
<evidence type="ECO:0000256" key="4">
    <source>
        <dbReference type="ARBA" id="ARBA00014389"/>
    </source>
</evidence>
<evidence type="ECO:0000256" key="8">
    <source>
        <dbReference type="ARBA" id="ARBA00022812"/>
    </source>
</evidence>
<dbReference type="GO" id="GO:0003723">
    <property type="term" value="F:RNA binding"/>
    <property type="evidence" value="ECO:0007669"/>
    <property type="project" value="UniProtKB-KW"/>
</dbReference>
<evidence type="ECO:0000256" key="12">
    <source>
        <dbReference type="ARBA" id="ARBA00023086"/>
    </source>
</evidence>
<evidence type="ECO:0000256" key="9">
    <source>
        <dbReference type="ARBA" id="ARBA00022844"/>
    </source>
</evidence>
<evidence type="ECO:0000256" key="6">
    <source>
        <dbReference type="ARBA" id="ARBA00022759"/>
    </source>
</evidence>
<keyword evidence="14" id="KW-1035">Host cytoplasm</keyword>
<dbReference type="GO" id="GO:0044220">
    <property type="term" value="C:host cell perinuclear region of cytoplasm"/>
    <property type="evidence" value="ECO:0007669"/>
    <property type="project" value="UniProtKB-SubCell"/>
</dbReference>
<evidence type="ECO:0000256" key="14">
    <source>
        <dbReference type="ARBA" id="ARBA00023200"/>
    </source>
</evidence>
<dbReference type="GO" id="GO:0016787">
    <property type="term" value="F:hydrolase activity"/>
    <property type="evidence" value="ECO:0007669"/>
    <property type="project" value="UniProtKB-KW"/>
</dbReference>
<evidence type="ECO:0000256" key="2">
    <source>
        <dbReference type="ARBA" id="ARBA00004407"/>
    </source>
</evidence>
<evidence type="ECO:0000256" key="15">
    <source>
        <dbReference type="ARBA" id="ARBA00033344"/>
    </source>
</evidence>
<proteinExistence type="inferred from homology"/>
<evidence type="ECO:0000256" key="16">
    <source>
        <dbReference type="ARBA" id="ARBA00033737"/>
    </source>
</evidence>
<dbReference type="EMBL" id="MK165655">
    <property type="protein sequence ID" value="QED22048.1"/>
    <property type="molecule type" value="Viral_cRNA"/>
</dbReference>
<keyword evidence="5" id="KW-0540">Nuclease</keyword>
<dbReference type="GO" id="GO:0004519">
    <property type="term" value="F:endonuclease activity"/>
    <property type="evidence" value="ECO:0007669"/>
    <property type="project" value="UniProtKB-KW"/>
</dbReference>
<evidence type="ECO:0000256" key="7">
    <source>
        <dbReference type="ARBA" id="ARBA00022801"/>
    </source>
</evidence>
<evidence type="ECO:0000256" key="11">
    <source>
        <dbReference type="ARBA" id="ARBA00023054"/>
    </source>
</evidence>
<keyword evidence="11 17" id="KW-0175">Coiled coil</keyword>
<comment type="similarity">
    <text evidence="3">Belongs to the hantavirus nucleocapsid protein family.</text>
</comment>
<evidence type="ECO:0000313" key="18">
    <source>
        <dbReference type="EMBL" id="QED22048.1"/>
    </source>
</evidence>
<evidence type="ECO:0000313" key="19">
    <source>
        <dbReference type="Proteomes" id="UP000677675"/>
    </source>
</evidence>
<evidence type="ECO:0000256" key="5">
    <source>
        <dbReference type="ARBA" id="ARBA00022722"/>
    </source>
</evidence>
<evidence type="ECO:0000256" key="10">
    <source>
        <dbReference type="ARBA" id="ARBA00022884"/>
    </source>
</evidence>